<keyword evidence="6" id="KW-0547">Nucleotide-binding</keyword>
<dbReference type="GO" id="GO:0035556">
    <property type="term" value="P:intracellular signal transduction"/>
    <property type="evidence" value="ECO:0007669"/>
    <property type="project" value="TreeGrafter"/>
</dbReference>
<dbReference type="FunFam" id="1.10.510.10:FF:000278">
    <property type="entry name" value="serine/threonine-protein kinase greatwall isoform X1"/>
    <property type="match status" value="1"/>
</dbReference>
<proteinExistence type="inferred from homology"/>
<evidence type="ECO:0000256" key="2">
    <source>
        <dbReference type="ARBA" id="ARBA00012513"/>
    </source>
</evidence>
<evidence type="ECO:0000313" key="17">
    <source>
        <dbReference type="Proteomes" id="UP000242450"/>
    </source>
</evidence>
<dbReference type="Gene3D" id="1.10.510.10">
    <property type="entry name" value="Transferase(Phosphotransferase) domain 1"/>
    <property type="match status" value="2"/>
</dbReference>
<dbReference type="EMBL" id="MKHE01000023">
    <property type="protein sequence ID" value="OWK03254.1"/>
    <property type="molecule type" value="Genomic_DNA"/>
</dbReference>
<dbReference type="PANTHER" id="PTHR24356:SF1">
    <property type="entry name" value="SERINE_THREONINE-PROTEIN KINASE GREATWALL"/>
    <property type="match status" value="1"/>
</dbReference>
<dbReference type="Gene3D" id="3.30.200.20">
    <property type="entry name" value="Phosphorylase Kinase, domain 1"/>
    <property type="match status" value="2"/>
</dbReference>
<protein>
    <recommendedName>
        <fullName evidence="3">Serine/threonine-protein kinase greatwall</fullName>
        <ecNumber evidence="2">2.7.11.1</ecNumber>
    </recommendedName>
    <alternativeName>
        <fullName evidence="9">Microtubule-associated serine/threonine-protein kinase-like</fullName>
    </alternativeName>
</protein>
<keyword evidence="4" id="KW-0723">Serine/threonine-protein kinase</keyword>
<keyword evidence="17" id="KW-1185">Reference proteome</keyword>
<dbReference type="PANTHER" id="PTHR24356">
    <property type="entry name" value="SERINE/THREONINE-PROTEIN KINASE"/>
    <property type="match status" value="1"/>
</dbReference>
<feature type="domain" description="AGC-kinase C-terminal" evidence="15">
    <location>
        <begin position="791"/>
        <end position="834"/>
    </location>
</feature>
<keyword evidence="5" id="KW-0808">Transferase</keyword>
<evidence type="ECO:0000256" key="12">
    <source>
        <dbReference type="ARBA" id="ARBA00058869"/>
    </source>
</evidence>
<gene>
    <name evidence="16" type="ORF">Celaphus_00007469</name>
</gene>
<keyword evidence="8" id="KW-0067">ATP-binding</keyword>
<feature type="region of interest" description="Disordered" evidence="13">
    <location>
        <begin position="1"/>
        <end position="23"/>
    </location>
</feature>
<name>A0A212CBN3_CEREH</name>
<dbReference type="InterPro" id="IPR008271">
    <property type="entry name" value="Ser/Thr_kinase_AS"/>
</dbReference>
<evidence type="ECO:0000256" key="6">
    <source>
        <dbReference type="ARBA" id="ARBA00022741"/>
    </source>
</evidence>
<evidence type="ECO:0000259" key="14">
    <source>
        <dbReference type="PROSITE" id="PS50011"/>
    </source>
</evidence>
<evidence type="ECO:0000256" key="13">
    <source>
        <dbReference type="SAM" id="MobiDB-lite"/>
    </source>
</evidence>
<comment type="similarity">
    <text evidence="1">Belongs to the protein kinase superfamily. AGC Ser/Thr protein kinase family.</text>
</comment>
<dbReference type="InterPro" id="IPR050236">
    <property type="entry name" value="Ser_Thr_kinase_AGC"/>
</dbReference>
<evidence type="ECO:0000256" key="8">
    <source>
        <dbReference type="ARBA" id="ARBA00022840"/>
    </source>
</evidence>
<dbReference type="InterPro" id="IPR000719">
    <property type="entry name" value="Prot_kinase_dom"/>
</dbReference>
<dbReference type="EC" id="2.7.11.1" evidence="2"/>
<sequence>MEPTEGGEMKSGGGAPTGECVNRIPVPRPPSIEEFTIVKPISRGAFGKVYLGQKGNRLYAVKVMEYLIGGDVKSLLHIYGYFDEEMAVKYISEVALALDYLHRHGIIHRDLKPDNMLISNEGHIKLTDFGLSKVTLNRDINMMDILTTPSMVKPRQDYSRTPGQVLSLISSLGFHTPVAEENHDSANVVSTHVSETSPLSQGLTCPMSIDQKDITPYSSKLLKSCPEMVASHPRMPVKCLTSHLLQSRKRLATSSTSSPSHTFISSVESECHSSPRWEKDCQESDDAAGSTMMSWNTVEKPLCTKSVDAMETKSFNERDLELALSPIHGSSVVPATGNSYVNHAKKCSSGEVSWEARQLDVNSINVTADKNQSGLHESKQWAVDSGGMTEEHLGKRSCKRIFELVDSSPRQGIIPNKKSCFEYECINEMTDCYANQRTGLTVEVQDLKLLVYRDQQNDCVNKENVGNSFIDKHQTPEKSSVPMIEKNLMCELDDDCDKNSKKDYLSSSFLCSDGDRTPKSIHMDSDSSFPGISIMESPLGGQSLDPDKNIKESSLEESNIEDLLAVSPSCQESTLPKGVECPTIQDSNQKMLAPSSEVLKPLTSKRNAVAFRSFNSHINASNSSEPSKKSVTSLDVMDISCAYSGSYPTAITPTQKERSYMPYQTPNQVKSETPYRTPKSVRRGAAPVDDGRILGTPDYLAPELLLARAHGPAVDWWALGVCLFEFLTGIPPFNDETPQQVFQNILKRDIPWPEGEEKLSDNAQSAVDILLTIDDTKRAGMKELKHHPLFSGVDWENLQNQKMPFIPQPDDETDTSYFEARNNAQHLTVSGFSL</sequence>
<keyword evidence="7" id="KW-0418">Kinase</keyword>
<reference evidence="16 17" key="1">
    <citation type="journal article" date="2018" name="Mol. Genet. Genomics">
        <title>The red deer Cervus elaphus genome CerEla1.0: sequencing, annotating, genes, and chromosomes.</title>
        <authorList>
            <person name="Bana N.A."/>
            <person name="Nyiri A."/>
            <person name="Nagy J."/>
            <person name="Frank K."/>
            <person name="Nagy T."/>
            <person name="Steger V."/>
            <person name="Schiller M."/>
            <person name="Lakatos P."/>
            <person name="Sugar L."/>
            <person name="Horn P."/>
            <person name="Barta E."/>
            <person name="Orosz L."/>
        </authorList>
    </citation>
    <scope>NUCLEOTIDE SEQUENCE [LARGE SCALE GENOMIC DNA]</scope>
    <source>
        <strain evidence="16">Hungarian</strain>
    </source>
</reference>
<dbReference type="PROSITE" id="PS51285">
    <property type="entry name" value="AGC_KINASE_CTER"/>
    <property type="match status" value="1"/>
</dbReference>
<evidence type="ECO:0000256" key="1">
    <source>
        <dbReference type="ARBA" id="ARBA00009903"/>
    </source>
</evidence>
<dbReference type="GO" id="GO:0005524">
    <property type="term" value="F:ATP binding"/>
    <property type="evidence" value="ECO:0007669"/>
    <property type="project" value="UniProtKB-KW"/>
</dbReference>
<comment type="caution">
    <text evidence="16">The sequence shown here is derived from an EMBL/GenBank/DDBJ whole genome shotgun (WGS) entry which is preliminary data.</text>
</comment>
<dbReference type="GO" id="GO:0004674">
    <property type="term" value="F:protein serine/threonine kinase activity"/>
    <property type="evidence" value="ECO:0007669"/>
    <property type="project" value="UniProtKB-KW"/>
</dbReference>
<dbReference type="Pfam" id="PF00069">
    <property type="entry name" value="Pkinase"/>
    <property type="match status" value="2"/>
</dbReference>
<comment type="catalytic activity">
    <reaction evidence="11">
        <text>L-seryl-[protein] + ATP = O-phospho-L-seryl-[protein] + ADP + H(+)</text>
        <dbReference type="Rhea" id="RHEA:17989"/>
        <dbReference type="Rhea" id="RHEA-COMP:9863"/>
        <dbReference type="Rhea" id="RHEA-COMP:11604"/>
        <dbReference type="ChEBI" id="CHEBI:15378"/>
        <dbReference type="ChEBI" id="CHEBI:29999"/>
        <dbReference type="ChEBI" id="CHEBI:30616"/>
        <dbReference type="ChEBI" id="CHEBI:83421"/>
        <dbReference type="ChEBI" id="CHEBI:456216"/>
        <dbReference type="EC" id="2.7.11.1"/>
    </reaction>
</comment>
<dbReference type="GO" id="GO:0005634">
    <property type="term" value="C:nucleus"/>
    <property type="evidence" value="ECO:0007669"/>
    <property type="project" value="TreeGrafter"/>
</dbReference>
<dbReference type="InterPro" id="IPR000961">
    <property type="entry name" value="AGC-kinase_C"/>
</dbReference>
<feature type="domain" description="Protein kinase" evidence="14">
    <location>
        <begin position="1"/>
        <end position="790"/>
    </location>
</feature>
<feature type="region of interest" description="Disordered" evidence="13">
    <location>
        <begin position="665"/>
        <end position="688"/>
    </location>
</feature>
<evidence type="ECO:0000256" key="3">
    <source>
        <dbReference type="ARBA" id="ARBA00022148"/>
    </source>
</evidence>
<evidence type="ECO:0000256" key="10">
    <source>
        <dbReference type="ARBA" id="ARBA00047899"/>
    </source>
</evidence>
<dbReference type="PROSITE" id="PS00108">
    <property type="entry name" value="PROTEIN_KINASE_ST"/>
    <property type="match status" value="1"/>
</dbReference>
<evidence type="ECO:0000313" key="16">
    <source>
        <dbReference type="EMBL" id="OWK03254.1"/>
    </source>
</evidence>
<dbReference type="AlphaFoldDB" id="A0A212CBN3"/>
<evidence type="ECO:0000256" key="11">
    <source>
        <dbReference type="ARBA" id="ARBA00048679"/>
    </source>
</evidence>
<organism evidence="16 17">
    <name type="scientific">Cervus elaphus hippelaphus</name>
    <name type="common">European red deer</name>
    <dbReference type="NCBI Taxonomy" id="46360"/>
    <lineage>
        <taxon>Eukaryota</taxon>
        <taxon>Metazoa</taxon>
        <taxon>Chordata</taxon>
        <taxon>Craniata</taxon>
        <taxon>Vertebrata</taxon>
        <taxon>Euteleostomi</taxon>
        <taxon>Mammalia</taxon>
        <taxon>Eutheria</taxon>
        <taxon>Laurasiatheria</taxon>
        <taxon>Artiodactyla</taxon>
        <taxon>Ruminantia</taxon>
        <taxon>Pecora</taxon>
        <taxon>Cervidae</taxon>
        <taxon>Cervinae</taxon>
        <taxon>Cervus</taxon>
    </lineage>
</organism>
<evidence type="ECO:0000256" key="9">
    <source>
        <dbReference type="ARBA" id="ARBA00033099"/>
    </source>
</evidence>
<dbReference type="SMART" id="SM00220">
    <property type="entry name" value="S_TKc"/>
    <property type="match status" value="1"/>
</dbReference>
<feature type="region of interest" description="Disordered" evidence="13">
    <location>
        <begin position="521"/>
        <end position="549"/>
    </location>
</feature>
<dbReference type="PROSITE" id="PS50011">
    <property type="entry name" value="PROTEIN_KINASE_DOM"/>
    <property type="match status" value="1"/>
</dbReference>
<evidence type="ECO:0000256" key="5">
    <source>
        <dbReference type="ARBA" id="ARBA00022679"/>
    </source>
</evidence>
<dbReference type="InterPro" id="IPR011009">
    <property type="entry name" value="Kinase-like_dom_sf"/>
</dbReference>
<dbReference type="FunFam" id="1.10.510.10:FF:001219">
    <property type="entry name" value="serine/threonine-protein kinase greatwall isoform X1"/>
    <property type="match status" value="1"/>
</dbReference>
<evidence type="ECO:0000259" key="15">
    <source>
        <dbReference type="PROSITE" id="PS51285"/>
    </source>
</evidence>
<dbReference type="SUPFAM" id="SSF56112">
    <property type="entry name" value="Protein kinase-like (PK-like)"/>
    <property type="match status" value="1"/>
</dbReference>
<evidence type="ECO:0000256" key="4">
    <source>
        <dbReference type="ARBA" id="ARBA00022527"/>
    </source>
</evidence>
<dbReference type="Proteomes" id="UP000242450">
    <property type="component" value="Chromosome 23"/>
</dbReference>
<comment type="catalytic activity">
    <reaction evidence="10">
        <text>L-threonyl-[protein] + ATP = O-phospho-L-threonyl-[protein] + ADP + H(+)</text>
        <dbReference type="Rhea" id="RHEA:46608"/>
        <dbReference type="Rhea" id="RHEA-COMP:11060"/>
        <dbReference type="Rhea" id="RHEA-COMP:11605"/>
        <dbReference type="ChEBI" id="CHEBI:15378"/>
        <dbReference type="ChEBI" id="CHEBI:30013"/>
        <dbReference type="ChEBI" id="CHEBI:30616"/>
        <dbReference type="ChEBI" id="CHEBI:61977"/>
        <dbReference type="ChEBI" id="CHEBI:456216"/>
        <dbReference type="EC" id="2.7.11.1"/>
    </reaction>
</comment>
<evidence type="ECO:0000256" key="7">
    <source>
        <dbReference type="ARBA" id="ARBA00022777"/>
    </source>
</evidence>
<dbReference type="OrthoDB" id="162894at2759"/>
<comment type="function">
    <text evidence="12">Serine/threonine kinase that plays a key role in M phase by acting as a regulator of mitosis entry and maintenance. Acts by promoting the inactivation of protein phosphatase 2A (PP2A) during M phase: does not directly inhibit PP2A but acts by mediating phosphorylation and subsequent activation of ARPP19 and ENSA at 'Ser-62' and 'Ser-67', respectively. ARPP19 and ENSA are phosphatase inhibitors that specifically inhibit the PPP2R2D (PR55-delta) subunit of PP2A. Inactivation of PP2A during M phase is essential to keep cyclin-B1-CDK1 activity high. Following DNA damage, it is also involved in checkpoint recovery by being inhibited.</text>
</comment>
<accession>A0A212CBN3</accession>